<dbReference type="HAMAP" id="MF_01820">
    <property type="entry name" value="GTPase_RsgA"/>
    <property type="match status" value="1"/>
</dbReference>
<feature type="binding site" evidence="10">
    <location>
        <position position="259"/>
    </location>
    <ligand>
        <name>Zn(2+)</name>
        <dbReference type="ChEBI" id="CHEBI:29105"/>
    </ligand>
</feature>
<dbReference type="Pfam" id="PF03193">
    <property type="entry name" value="RsgA_GTPase"/>
    <property type="match status" value="1"/>
</dbReference>
<comment type="subcellular location">
    <subcellularLocation>
        <location evidence="10">Cytoplasm</location>
    </subcellularLocation>
</comment>
<keyword evidence="3 10" id="KW-0479">Metal-binding</keyword>
<evidence type="ECO:0000256" key="1">
    <source>
        <dbReference type="ARBA" id="ARBA00022490"/>
    </source>
</evidence>
<dbReference type="GO" id="GO:0005525">
    <property type="term" value="F:GTP binding"/>
    <property type="evidence" value="ECO:0007669"/>
    <property type="project" value="UniProtKB-UniRule"/>
</dbReference>
<sequence length="298" mass="33749">MSSLTMGGRIIKAISGFYYVYVAGAGIITCRAKGVFRKNKITPLVGDQVKIEIISMEEKEGNVVSVEERKNSLIRPSVANVDLALVIFAMKEPNPNFNILNKYLVSMEKQGVESIICFNKEDLCTKEEIDYLKSEFSKTPYKVFFISVKDKKGIAEVKKELKGKTATVAGPSGAGKSSLINEIVPDGNEETGEISEKIKRGKQTTRHTRLIVVDEDTFIIDTPGFTSMSIDDILCQELWNYFPEFTEYEKECRFVGCAHINEPDCGIKEALKRGEISKLRYDNYTEIYQELKQVRRYR</sequence>
<dbReference type="GO" id="GO:0019843">
    <property type="term" value="F:rRNA binding"/>
    <property type="evidence" value="ECO:0007669"/>
    <property type="project" value="UniProtKB-KW"/>
</dbReference>
<dbReference type="AlphaFoldDB" id="A0A1I0XUQ8"/>
<evidence type="ECO:0000256" key="4">
    <source>
        <dbReference type="ARBA" id="ARBA00022730"/>
    </source>
</evidence>
<dbReference type="GO" id="GO:0046872">
    <property type="term" value="F:metal ion binding"/>
    <property type="evidence" value="ECO:0007669"/>
    <property type="project" value="UniProtKB-KW"/>
</dbReference>
<feature type="domain" description="EngC GTPase" evidence="11">
    <location>
        <begin position="79"/>
        <end position="226"/>
    </location>
</feature>
<feature type="binding site" evidence="10">
    <location>
        <begin position="119"/>
        <end position="122"/>
    </location>
    <ligand>
        <name>GTP</name>
        <dbReference type="ChEBI" id="CHEBI:37565"/>
    </ligand>
</feature>
<comment type="cofactor">
    <cofactor evidence="10">
        <name>Zn(2+)</name>
        <dbReference type="ChEBI" id="CHEBI:29105"/>
    </cofactor>
    <text evidence="10">Binds 1 zinc ion per subunit.</text>
</comment>
<keyword evidence="2 10" id="KW-0690">Ribosome biogenesis</keyword>
<dbReference type="PROSITE" id="PS51721">
    <property type="entry name" value="G_CP"/>
    <property type="match status" value="1"/>
</dbReference>
<comment type="subunit">
    <text evidence="10">Monomer. Associates with 30S ribosomal subunit, binds 16S rRNA.</text>
</comment>
<keyword evidence="5 10" id="KW-0547">Nucleotide-binding</keyword>
<dbReference type="InterPro" id="IPR012340">
    <property type="entry name" value="NA-bd_OB-fold"/>
</dbReference>
<dbReference type="EC" id="3.6.1.-" evidence="10"/>
<dbReference type="InterPro" id="IPR030378">
    <property type="entry name" value="G_CP_dom"/>
</dbReference>
<keyword evidence="7 10" id="KW-0862">Zinc</keyword>
<evidence type="ECO:0000256" key="2">
    <source>
        <dbReference type="ARBA" id="ARBA00022517"/>
    </source>
</evidence>
<keyword evidence="9 10" id="KW-0342">GTP-binding</keyword>
<feature type="binding site" evidence="10">
    <location>
        <position position="257"/>
    </location>
    <ligand>
        <name>Zn(2+)</name>
        <dbReference type="ChEBI" id="CHEBI:29105"/>
    </ligand>
</feature>
<dbReference type="STRING" id="1120918.SAMN05216249_107152"/>
<dbReference type="GO" id="GO:0042274">
    <property type="term" value="P:ribosomal small subunit biogenesis"/>
    <property type="evidence" value="ECO:0007669"/>
    <property type="project" value="UniProtKB-UniRule"/>
</dbReference>
<evidence type="ECO:0000256" key="10">
    <source>
        <dbReference type="HAMAP-Rule" id="MF_01820"/>
    </source>
</evidence>
<feature type="binding site" evidence="10">
    <location>
        <position position="265"/>
    </location>
    <ligand>
        <name>Zn(2+)</name>
        <dbReference type="ChEBI" id="CHEBI:29105"/>
    </ligand>
</feature>
<keyword evidence="4 10" id="KW-0699">rRNA-binding</keyword>
<dbReference type="PROSITE" id="PS50936">
    <property type="entry name" value="ENGC_GTPASE"/>
    <property type="match status" value="1"/>
</dbReference>
<dbReference type="PANTHER" id="PTHR32120:SF11">
    <property type="entry name" value="SMALL RIBOSOMAL SUBUNIT BIOGENESIS GTPASE RSGA 1, MITOCHONDRIAL-RELATED"/>
    <property type="match status" value="1"/>
</dbReference>
<comment type="function">
    <text evidence="10">One of several proteins that assist in the late maturation steps of the functional core of the 30S ribosomal subunit. Helps release RbfA from mature subunits. May play a role in the assembly of ribosomal proteins into the subunit. Circularly permuted GTPase that catalyzes slow GTP hydrolysis, GTPase activity is stimulated by the 30S ribosomal subunit.</text>
</comment>
<evidence type="ECO:0000256" key="3">
    <source>
        <dbReference type="ARBA" id="ARBA00022723"/>
    </source>
</evidence>
<keyword evidence="8 10" id="KW-0694">RNA-binding</keyword>
<dbReference type="GO" id="GO:0005737">
    <property type="term" value="C:cytoplasm"/>
    <property type="evidence" value="ECO:0007669"/>
    <property type="project" value="UniProtKB-SubCell"/>
</dbReference>
<protein>
    <recommendedName>
        <fullName evidence="10">Small ribosomal subunit biogenesis GTPase RsgA</fullName>
        <ecNumber evidence="10">3.6.1.-</ecNumber>
    </recommendedName>
</protein>
<dbReference type="Proteomes" id="UP000198838">
    <property type="component" value="Unassembled WGS sequence"/>
</dbReference>
<dbReference type="InterPro" id="IPR031944">
    <property type="entry name" value="RsgA_N"/>
</dbReference>
<dbReference type="InterPro" id="IPR027417">
    <property type="entry name" value="P-loop_NTPase"/>
</dbReference>
<keyword evidence="14" id="KW-1185">Reference proteome</keyword>
<accession>A0A1I0XUQ8</accession>
<reference evidence="13 14" key="1">
    <citation type="submission" date="2016-10" db="EMBL/GenBank/DDBJ databases">
        <authorList>
            <person name="de Groot N.N."/>
        </authorList>
    </citation>
    <scope>NUCLEOTIDE SEQUENCE [LARGE SCALE GENOMIC DNA]</scope>
    <source>
        <strain evidence="13 14">DSM 5522</strain>
    </source>
</reference>
<gene>
    <name evidence="10" type="primary">rsgA</name>
    <name evidence="13" type="ORF">SAMN05216249_107152</name>
</gene>
<feature type="binding site" evidence="10">
    <location>
        <begin position="170"/>
        <end position="178"/>
    </location>
    <ligand>
        <name>GTP</name>
        <dbReference type="ChEBI" id="CHEBI:37565"/>
    </ligand>
</feature>
<evidence type="ECO:0000256" key="6">
    <source>
        <dbReference type="ARBA" id="ARBA00022801"/>
    </source>
</evidence>
<dbReference type="Gene3D" id="3.40.50.300">
    <property type="entry name" value="P-loop containing nucleotide triphosphate hydrolases"/>
    <property type="match status" value="1"/>
</dbReference>
<evidence type="ECO:0000313" key="13">
    <source>
        <dbReference type="EMBL" id="SFB04397.1"/>
    </source>
</evidence>
<evidence type="ECO:0000256" key="5">
    <source>
        <dbReference type="ARBA" id="ARBA00022741"/>
    </source>
</evidence>
<dbReference type="InterPro" id="IPR004881">
    <property type="entry name" value="Ribosome_biogen_GTPase_RsgA"/>
</dbReference>
<evidence type="ECO:0000259" key="11">
    <source>
        <dbReference type="PROSITE" id="PS50936"/>
    </source>
</evidence>
<dbReference type="CDD" id="cd04466">
    <property type="entry name" value="S1_YloQ_GTPase"/>
    <property type="match status" value="1"/>
</dbReference>
<dbReference type="EMBL" id="FOJY01000007">
    <property type="protein sequence ID" value="SFB04397.1"/>
    <property type="molecule type" value="Genomic_DNA"/>
</dbReference>
<dbReference type="InterPro" id="IPR010914">
    <property type="entry name" value="RsgA_GTPase_dom"/>
</dbReference>
<feature type="binding site" evidence="10">
    <location>
        <position position="252"/>
    </location>
    <ligand>
        <name>Zn(2+)</name>
        <dbReference type="ChEBI" id="CHEBI:29105"/>
    </ligand>
</feature>
<dbReference type="NCBIfam" id="TIGR00157">
    <property type="entry name" value="ribosome small subunit-dependent GTPase A"/>
    <property type="match status" value="1"/>
</dbReference>
<dbReference type="Gene3D" id="1.10.40.50">
    <property type="entry name" value="Probable gtpase engc, domain 3"/>
    <property type="match status" value="1"/>
</dbReference>
<evidence type="ECO:0000259" key="12">
    <source>
        <dbReference type="PROSITE" id="PS51721"/>
    </source>
</evidence>
<dbReference type="CDD" id="cd01854">
    <property type="entry name" value="YjeQ_EngC"/>
    <property type="match status" value="1"/>
</dbReference>
<dbReference type="SUPFAM" id="SSF50249">
    <property type="entry name" value="Nucleic acid-binding proteins"/>
    <property type="match status" value="1"/>
</dbReference>
<proteinExistence type="inferred from homology"/>
<name>A0A1I0XUQ8_9FIRM</name>
<feature type="domain" description="CP-type G" evidence="12">
    <location>
        <begin position="70"/>
        <end position="228"/>
    </location>
</feature>
<dbReference type="GO" id="GO:0003924">
    <property type="term" value="F:GTPase activity"/>
    <property type="evidence" value="ECO:0007669"/>
    <property type="project" value="UniProtKB-UniRule"/>
</dbReference>
<dbReference type="Gene3D" id="2.40.50.140">
    <property type="entry name" value="Nucleic acid-binding proteins"/>
    <property type="match status" value="1"/>
</dbReference>
<evidence type="ECO:0000256" key="7">
    <source>
        <dbReference type="ARBA" id="ARBA00022833"/>
    </source>
</evidence>
<dbReference type="PANTHER" id="PTHR32120">
    <property type="entry name" value="SMALL RIBOSOMAL SUBUNIT BIOGENESIS GTPASE RSGA"/>
    <property type="match status" value="1"/>
</dbReference>
<dbReference type="SUPFAM" id="SSF52540">
    <property type="entry name" value="P-loop containing nucleoside triphosphate hydrolases"/>
    <property type="match status" value="1"/>
</dbReference>
<evidence type="ECO:0000256" key="8">
    <source>
        <dbReference type="ARBA" id="ARBA00022884"/>
    </source>
</evidence>
<keyword evidence="1 10" id="KW-0963">Cytoplasm</keyword>
<dbReference type="Pfam" id="PF16745">
    <property type="entry name" value="RsgA_N"/>
    <property type="match status" value="1"/>
</dbReference>
<comment type="similarity">
    <text evidence="10">Belongs to the TRAFAC class YlqF/YawG GTPase family. RsgA subfamily.</text>
</comment>
<evidence type="ECO:0000313" key="14">
    <source>
        <dbReference type="Proteomes" id="UP000198838"/>
    </source>
</evidence>
<evidence type="ECO:0000256" key="9">
    <source>
        <dbReference type="ARBA" id="ARBA00023134"/>
    </source>
</evidence>
<keyword evidence="6 10" id="KW-0378">Hydrolase</keyword>
<organism evidence="13 14">
    <name type="scientific">Acetitomaculum ruminis DSM 5522</name>
    <dbReference type="NCBI Taxonomy" id="1120918"/>
    <lineage>
        <taxon>Bacteria</taxon>
        <taxon>Bacillati</taxon>
        <taxon>Bacillota</taxon>
        <taxon>Clostridia</taxon>
        <taxon>Lachnospirales</taxon>
        <taxon>Lachnospiraceae</taxon>
        <taxon>Acetitomaculum</taxon>
    </lineage>
</organism>